<evidence type="ECO:0000313" key="3">
    <source>
        <dbReference type="Proteomes" id="UP001500945"/>
    </source>
</evidence>
<keyword evidence="1" id="KW-1133">Transmembrane helix</keyword>
<keyword evidence="1" id="KW-0472">Membrane</keyword>
<dbReference type="RefSeq" id="WP_345206532.1">
    <property type="nucleotide sequence ID" value="NZ_BAABGM010000015.1"/>
</dbReference>
<reference evidence="3" key="1">
    <citation type="journal article" date="2019" name="Int. J. Syst. Evol. Microbiol.">
        <title>The Global Catalogue of Microorganisms (GCM) 10K type strain sequencing project: providing services to taxonomists for standard genome sequencing and annotation.</title>
        <authorList>
            <consortium name="The Broad Institute Genomics Platform"/>
            <consortium name="The Broad Institute Genome Sequencing Center for Infectious Disease"/>
            <person name="Wu L."/>
            <person name="Ma J."/>
        </authorList>
    </citation>
    <scope>NUCLEOTIDE SEQUENCE [LARGE SCALE GENOMIC DNA]</scope>
    <source>
        <strain evidence="3">JCM 17809</strain>
    </source>
</reference>
<gene>
    <name evidence="2" type="ORF">GCM10023168_25400</name>
</gene>
<sequence>MSTHVIPAGRHRASAIVILVALVAAIAVAVLAVVDAPPTGASQQGTTAPGAVPTPDWLQRYLDVEAPVDADAPVATGVRPVNEGLR</sequence>
<comment type="caution">
    <text evidence="2">The sequence shown here is derived from an EMBL/GenBank/DDBJ whole genome shotgun (WGS) entry which is preliminary data.</text>
</comment>
<dbReference type="Proteomes" id="UP001500945">
    <property type="component" value="Unassembled WGS sequence"/>
</dbReference>
<proteinExistence type="predicted"/>
<feature type="transmembrane region" description="Helical" evidence="1">
    <location>
        <begin position="12"/>
        <end position="34"/>
    </location>
</feature>
<evidence type="ECO:0000256" key="1">
    <source>
        <dbReference type="SAM" id="Phobius"/>
    </source>
</evidence>
<keyword evidence="1" id="KW-0812">Transmembrane</keyword>
<evidence type="ECO:0000313" key="2">
    <source>
        <dbReference type="EMBL" id="GAA4408284.1"/>
    </source>
</evidence>
<dbReference type="EMBL" id="BAABGM010000015">
    <property type="protein sequence ID" value="GAA4408284.1"/>
    <property type="molecule type" value="Genomic_DNA"/>
</dbReference>
<name>A0ABP8KK38_9MICO</name>
<protein>
    <submittedName>
        <fullName evidence="2">Uncharacterized protein</fullName>
    </submittedName>
</protein>
<accession>A0ABP8KK38</accession>
<keyword evidence="3" id="KW-1185">Reference proteome</keyword>
<organism evidence="2 3">
    <name type="scientific">Fodinibacter luteus</name>
    <dbReference type="NCBI Taxonomy" id="552064"/>
    <lineage>
        <taxon>Bacteria</taxon>
        <taxon>Bacillati</taxon>
        <taxon>Actinomycetota</taxon>
        <taxon>Actinomycetes</taxon>
        <taxon>Micrococcales</taxon>
        <taxon>Intrasporangiaceae</taxon>
        <taxon>Fodinibacter (ex Wang et al. 2009)</taxon>
    </lineage>
</organism>